<dbReference type="Pfam" id="PF14326">
    <property type="entry name" value="DUF4384"/>
    <property type="match status" value="1"/>
</dbReference>
<feature type="signal peptide" evidence="1">
    <location>
        <begin position="1"/>
        <end position="18"/>
    </location>
</feature>
<keyword evidence="4" id="KW-1185">Reference proteome</keyword>
<keyword evidence="1" id="KW-0732">Signal</keyword>
<dbReference type="RefSeq" id="WP_043778498.1">
    <property type="nucleotide sequence ID" value="NZ_CP021081.1"/>
</dbReference>
<feature type="domain" description="DUF4384" evidence="2">
    <location>
        <begin position="49"/>
        <end position="121"/>
    </location>
</feature>
<dbReference type="PROSITE" id="PS51257">
    <property type="entry name" value="PROKAR_LIPOPROTEIN"/>
    <property type="match status" value="1"/>
</dbReference>
<dbReference type="EMBL" id="CP021081">
    <property type="protein sequence ID" value="ASN80066.1"/>
    <property type="molecule type" value="Genomic_DNA"/>
</dbReference>
<protein>
    <recommendedName>
        <fullName evidence="2">DUF4384 domain-containing protein</fullName>
    </recommendedName>
</protein>
<dbReference type="InterPro" id="IPR025493">
    <property type="entry name" value="DUF4384"/>
</dbReference>
<dbReference type="KEGG" id="dfc:DFI_02720"/>
<sequence length="165" mass="18125">MTPVKPLLLAGLALGLSACTITTRPAVYLTQSGSNLITDLRPDRGEGSTYWVGEQVRIRLSTRAAGYVTLVALQPNGYSSTLVRNAYVPAGTTTFPRAQDAASWTVAPPRGTQYVRAIFTRVRPTTDLVLRGTYDNGTWNTATNAYVNSYAAQDRDVQETYFWIR</sequence>
<evidence type="ECO:0000259" key="2">
    <source>
        <dbReference type="Pfam" id="PF14326"/>
    </source>
</evidence>
<reference evidence="3 4" key="1">
    <citation type="submission" date="2017-05" db="EMBL/GenBank/DDBJ databases">
        <title>The complete genome sequence of Deinococcus ficus isolated from the rhizosphere of the Ficus religiosa L. in Taiwan.</title>
        <authorList>
            <person name="Wu K.-M."/>
            <person name="Liao T.-L."/>
            <person name="Liu Y.-M."/>
            <person name="Young C.-C."/>
            <person name="Tsai S.-F."/>
        </authorList>
    </citation>
    <scope>NUCLEOTIDE SEQUENCE [LARGE SCALE GENOMIC DNA]</scope>
    <source>
        <strain evidence="3 4">CC-FR2-10</strain>
    </source>
</reference>
<name>A0A221STW9_9DEIO</name>
<evidence type="ECO:0000313" key="3">
    <source>
        <dbReference type="EMBL" id="ASN80066.1"/>
    </source>
</evidence>
<gene>
    <name evidence="3" type="ORF">DFI_02720</name>
</gene>
<dbReference type="STRING" id="317577.GCA_000419625_00596"/>
<evidence type="ECO:0000256" key="1">
    <source>
        <dbReference type="SAM" id="SignalP"/>
    </source>
</evidence>
<evidence type="ECO:0000313" key="4">
    <source>
        <dbReference type="Proteomes" id="UP000259030"/>
    </source>
</evidence>
<accession>A0A221STW9</accession>
<proteinExistence type="predicted"/>
<feature type="chain" id="PRO_5011305833" description="DUF4384 domain-containing protein" evidence="1">
    <location>
        <begin position="19"/>
        <end position="165"/>
    </location>
</feature>
<dbReference type="AlphaFoldDB" id="A0A221STW9"/>
<dbReference type="Proteomes" id="UP000259030">
    <property type="component" value="Chromosome"/>
</dbReference>
<organism evidence="3 4">
    <name type="scientific">Deinococcus ficus</name>
    <dbReference type="NCBI Taxonomy" id="317577"/>
    <lineage>
        <taxon>Bacteria</taxon>
        <taxon>Thermotogati</taxon>
        <taxon>Deinococcota</taxon>
        <taxon>Deinococci</taxon>
        <taxon>Deinococcales</taxon>
        <taxon>Deinococcaceae</taxon>
        <taxon>Deinococcus</taxon>
    </lineage>
</organism>